<dbReference type="Pfam" id="PF00027">
    <property type="entry name" value="cNMP_binding"/>
    <property type="match status" value="2"/>
</dbReference>
<evidence type="ECO:0000256" key="5">
    <source>
        <dbReference type="ARBA" id="ARBA00022737"/>
    </source>
</evidence>
<comment type="caution">
    <text evidence="10">The sequence shown here is derived from an EMBL/GenBank/DDBJ whole genome shotgun (WGS) entry which is preliminary data.</text>
</comment>
<keyword evidence="6" id="KW-0547">Nucleotide-binding</keyword>
<keyword evidence="3" id="KW-0597">Phosphoprotein</keyword>
<feature type="compositionally biased region" description="Polar residues" evidence="8">
    <location>
        <begin position="73"/>
        <end position="86"/>
    </location>
</feature>
<protein>
    <recommendedName>
        <fullName evidence="2">cAMP-dependent protein kinase regulatory subunit</fullName>
    </recommendedName>
</protein>
<sequence length="536" mass="60568">MQDPRAESYMERHDLKNLLNELEGGLQRHQPNDPLDYIVGCVRSVQQIKRESKEPPSYSKLFEGYATQAYDSSSVASIQRDGSTTPGHPIANRKRQRSEEDSLYPSLNKKTHVIFLRHFFKLSVDYQSSMEIRTPPYFTDQHVPHRLSDEDSFQWRQCLPPSPPNFTRFIRNYSSTFARRGRRNSVSAESIRPSDDPNDRTIHPKSEEVRKRINVATTLNLLFKYLDRETKEQVIDAMFEKTVQKNEIIITQGEEGDNFYVIEHGIFEIFVDDKLVLVVADGGSFGELALMYNNPRAATVKAKTDGILWAVSRDDFRRTITNAMNRQRKTYENFIKSVSFLSSLNKSEITKLAEALEPFNYEGGDTIITQGEPGEYFYIIEQGCVNVCKVEDNGIEQQLPNLGPGNYFGELALLNDQPRKATVVARGPVRVAALKRDAFVRLLGSVMDIFRRNAQGYNMNTESSSYSTQYDKSYSPVPERSDPTSGENSIQSHGSGDESMAVDAMDEDYTSPPTTNSTHTTGKKCGYSGAGGVDVL</sequence>
<evidence type="ECO:0000256" key="6">
    <source>
        <dbReference type="ARBA" id="ARBA00022741"/>
    </source>
</evidence>
<comment type="similarity">
    <text evidence="1">Belongs to the cAMP-dependent kinase regulatory chain family.</text>
</comment>
<dbReference type="PANTHER" id="PTHR11635:SF152">
    <property type="entry name" value="CAMP-DEPENDENT PROTEIN KINASE TYPE I REGULATORY SUBUNIT-RELATED"/>
    <property type="match status" value="1"/>
</dbReference>
<keyword evidence="5" id="KW-0677">Repeat</keyword>
<dbReference type="GO" id="GO:0005952">
    <property type="term" value="C:cAMP-dependent protein kinase complex"/>
    <property type="evidence" value="ECO:0007669"/>
    <property type="project" value="InterPro"/>
</dbReference>
<reference evidence="10" key="1">
    <citation type="submission" date="2021-06" db="EMBL/GenBank/DDBJ databases">
        <authorList>
            <person name="Kallberg Y."/>
            <person name="Tangrot J."/>
            <person name="Rosling A."/>
        </authorList>
    </citation>
    <scope>NUCLEOTIDE SEQUENCE</scope>
    <source>
        <strain evidence="10">FL966</strain>
    </source>
</reference>
<dbReference type="PANTHER" id="PTHR11635">
    <property type="entry name" value="CAMP-DEPENDENT PROTEIN KINASE REGULATORY CHAIN"/>
    <property type="match status" value="1"/>
</dbReference>
<proteinExistence type="inferred from homology"/>
<feature type="domain" description="Cyclic nucleotide-binding" evidence="9">
    <location>
        <begin position="222"/>
        <end position="337"/>
    </location>
</feature>
<dbReference type="CDD" id="cd22961">
    <property type="entry name" value="DD_TEX55-like"/>
    <property type="match status" value="1"/>
</dbReference>
<dbReference type="PRINTS" id="PR00103">
    <property type="entry name" value="CAMPKINASE"/>
</dbReference>
<dbReference type="OrthoDB" id="417078at2759"/>
<evidence type="ECO:0000256" key="8">
    <source>
        <dbReference type="SAM" id="MobiDB-lite"/>
    </source>
</evidence>
<organism evidence="10 11">
    <name type="scientific">Cetraspora pellucida</name>
    <dbReference type="NCBI Taxonomy" id="1433469"/>
    <lineage>
        <taxon>Eukaryota</taxon>
        <taxon>Fungi</taxon>
        <taxon>Fungi incertae sedis</taxon>
        <taxon>Mucoromycota</taxon>
        <taxon>Glomeromycotina</taxon>
        <taxon>Glomeromycetes</taxon>
        <taxon>Diversisporales</taxon>
        <taxon>Gigasporaceae</taxon>
        <taxon>Cetraspora</taxon>
    </lineage>
</organism>
<dbReference type="FunFam" id="2.60.120.10:FF:000006">
    <property type="entry name" value="cAMP-dependent protein kinase type I-alpha regulatory subunit"/>
    <property type="match status" value="1"/>
</dbReference>
<evidence type="ECO:0000259" key="9">
    <source>
        <dbReference type="PROSITE" id="PS50042"/>
    </source>
</evidence>
<dbReference type="InterPro" id="IPR000595">
    <property type="entry name" value="cNMP-bd_dom"/>
</dbReference>
<feature type="compositionally biased region" description="Polar residues" evidence="8">
    <location>
        <begin position="460"/>
        <end position="472"/>
    </location>
</feature>
<evidence type="ECO:0000256" key="2">
    <source>
        <dbReference type="ARBA" id="ARBA00020355"/>
    </source>
</evidence>
<dbReference type="InterPro" id="IPR018488">
    <property type="entry name" value="cNMP-bd_CS"/>
</dbReference>
<evidence type="ECO:0000256" key="1">
    <source>
        <dbReference type="ARBA" id="ARBA00005753"/>
    </source>
</evidence>
<feature type="region of interest" description="Disordered" evidence="8">
    <location>
        <begin position="184"/>
        <end position="203"/>
    </location>
</feature>
<dbReference type="GO" id="GO:0005829">
    <property type="term" value="C:cytosol"/>
    <property type="evidence" value="ECO:0007669"/>
    <property type="project" value="TreeGrafter"/>
</dbReference>
<feature type="compositionally biased region" description="Low complexity" evidence="8">
    <location>
        <begin position="510"/>
        <end position="520"/>
    </location>
</feature>
<dbReference type="PROSITE" id="PS00889">
    <property type="entry name" value="CNMP_BINDING_2"/>
    <property type="match status" value="1"/>
</dbReference>
<feature type="region of interest" description="Disordered" evidence="8">
    <location>
        <begin position="460"/>
        <end position="536"/>
    </location>
</feature>
<dbReference type="EMBL" id="CAJVQA010002109">
    <property type="protein sequence ID" value="CAG8536875.1"/>
    <property type="molecule type" value="Genomic_DNA"/>
</dbReference>
<dbReference type="SMART" id="SM00100">
    <property type="entry name" value="cNMP"/>
    <property type="match status" value="2"/>
</dbReference>
<dbReference type="Gene3D" id="2.60.120.10">
    <property type="entry name" value="Jelly Rolls"/>
    <property type="match status" value="2"/>
</dbReference>
<dbReference type="InterPro" id="IPR018490">
    <property type="entry name" value="cNMP-bd_dom_sf"/>
</dbReference>
<dbReference type="SUPFAM" id="SSF51206">
    <property type="entry name" value="cAMP-binding domain-like"/>
    <property type="match status" value="2"/>
</dbReference>
<keyword evidence="11" id="KW-1185">Reference proteome</keyword>
<evidence type="ECO:0000313" key="11">
    <source>
        <dbReference type="Proteomes" id="UP000789759"/>
    </source>
</evidence>
<evidence type="ECO:0000256" key="7">
    <source>
        <dbReference type="ARBA" id="ARBA00023149"/>
    </source>
</evidence>
<dbReference type="Proteomes" id="UP000789759">
    <property type="component" value="Unassembled WGS sequence"/>
</dbReference>
<feature type="compositionally biased region" description="Polar residues" evidence="8">
    <location>
        <begin position="483"/>
        <end position="494"/>
    </location>
</feature>
<dbReference type="GO" id="GO:0004862">
    <property type="term" value="F:cAMP-dependent protein kinase inhibitor activity"/>
    <property type="evidence" value="ECO:0007669"/>
    <property type="project" value="TreeGrafter"/>
</dbReference>
<dbReference type="PROSITE" id="PS50042">
    <property type="entry name" value="CNMP_BINDING_3"/>
    <property type="match status" value="2"/>
</dbReference>
<dbReference type="GO" id="GO:0034236">
    <property type="term" value="F:protein kinase A catalytic subunit binding"/>
    <property type="evidence" value="ECO:0007669"/>
    <property type="project" value="TreeGrafter"/>
</dbReference>
<name>A0A9N9ANQ2_9GLOM</name>
<gene>
    <name evidence="10" type="ORF">CPELLU_LOCUS4110</name>
</gene>
<feature type="domain" description="Cyclic nucleotide-binding" evidence="9">
    <location>
        <begin position="340"/>
        <end position="460"/>
    </location>
</feature>
<evidence type="ECO:0000256" key="4">
    <source>
        <dbReference type="ARBA" id="ARBA00022566"/>
    </source>
</evidence>
<dbReference type="GO" id="GO:0030552">
    <property type="term" value="F:cAMP binding"/>
    <property type="evidence" value="ECO:0007669"/>
    <property type="project" value="UniProtKB-KW"/>
</dbReference>
<keyword evidence="7" id="KW-0114">cAMP</keyword>
<dbReference type="PROSITE" id="PS00888">
    <property type="entry name" value="CNMP_BINDING_1"/>
    <property type="match status" value="2"/>
</dbReference>
<dbReference type="CDD" id="cd00038">
    <property type="entry name" value="CAP_ED"/>
    <property type="match status" value="2"/>
</dbReference>
<dbReference type="InterPro" id="IPR050503">
    <property type="entry name" value="cAMP-dep_PK_reg_su-like"/>
</dbReference>
<evidence type="ECO:0000313" key="10">
    <source>
        <dbReference type="EMBL" id="CAG8536875.1"/>
    </source>
</evidence>
<dbReference type="AlphaFoldDB" id="A0A9N9ANQ2"/>
<feature type="compositionally biased region" description="Basic and acidic residues" evidence="8">
    <location>
        <begin position="192"/>
        <end position="203"/>
    </location>
</feature>
<dbReference type="InterPro" id="IPR014710">
    <property type="entry name" value="RmlC-like_jellyroll"/>
</dbReference>
<feature type="region of interest" description="Disordered" evidence="8">
    <location>
        <begin position="73"/>
        <end position="103"/>
    </location>
</feature>
<keyword evidence="4" id="KW-0116">cAMP-binding</keyword>
<evidence type="ECO:0000256" key="3">
    <source>
        <dbReference type="ARBA" id="ARBA00022553"/>
    </source>
</evidence>
<accession>A0A9N9ANQ2</accession>